<evidence type="ECO:0000313" key="2">
    <source>
        <dbReference type="Proteomes" id="UP000247465"/>
    </source>
</evidence>
<dbReference type="Gene3D" id="2.115.10.20">
    <property type="entry name" value="Glycosyl hydrolase domain, family 43"/>
    <property type="match status" value="1"/>
</dbReference>
<dbReference type="KEGG" id="mtar:DF168_01666"/>
<evidence type="ECO:0000313" key="1">
    <source>
        <dbReference type="EMBL" id="AWT60452.1"/>
    </source>
</evidence>
<protein>
    <recommendedName>
        <fullName evidence="3">Glycosyl hydrolase family 32 N-terminal domain-containing protein</fullName>
    </recommendedName>
</protein>
<accession>A0A2Z4AR58</accession>
<name>A0A2Z4AR58_9BACT</name>
<evidence type="ECO:0008006" key="3">
    <source>
        <dbReference type="Google" id="ProtNLM"/>
    </source>
</evidence>
<organism evidence="1 2">
    <name type="scientific">Candidatus Moanibacter tarae</name>
    <dbReference type="NCBI Taxonomy" id="2200854"/>
    <lineage>
        <taxon>Bacteria</taxon>
        <taxon>Pseudomonadati</taxon>
        <taxon>Verrucomicrobiota</taxon>
        <taxon>Opitutia</taxon>
        <taxon>Puniceicoccales</taxon>
        <taxon>Puniceicoccales incertae sedis</taxon>
        <taxon>Candidatus Moanibacter</taxon>
    </lineage>
</organism>
<gene>
    <name evidence="1" type="ORF">DF168_01666</name>
</gene>
<dbReference type="Proteomes" id="UP000247465">
    <property type="component" value="Chromosome"/>
</dbReference>
<dbReference type="EMBL" id="CP029803">
    <property type="protein sequence ID" value="AWT60452.1"/>
    <property type="molecule type" value="Genomic_DNA"/>
</dbReference>
<proteinExistence type="predicted"/>
<dbReference type="SUPFAM" id="SSF75005">
    <property type="entry name" value="Arabinanase/levansucrase/invertase"/>
    <property type="match status" value="1"/>
</dbReference>
<dbReference type="InterPro" id="IPR023296">
    <property type="entry name" value="Glyco_hydro_beta-prop_sf"/>
</dbReference>
<dbReference type="AlphaFoldDB" id="A0A2Z4AR58"/>
<sequence>MNPIKVGSLKQLFVDEMFIESSFGVKLVMNRPYQFTDSVLTAEGSSEIESQMSLGIYSSVLKEDDGRVRIWYHSCKAVNGSINPAHIGYAESVDGIHFTKPKLSSIKEEGSIFSNIAIAGKFGGSSVWIDPNAPREERYKSQTKVYDSDVSMQFHMHSSSDGLDWRFLRRIKLEQRGGWDTQSVIFWDPAIGRYLLFTRHWFAKRHSTAEGNENYRTVRRLESDDLINWENQRIVMWPDDKDRATYETDHPLNSAAPENPSGLVPVDYYGATVFKYPDPDGVYLMLANANWSWYDRATVVTTVRDDLDAVREETQRIHGPSRFDARLSVSRDGANFQRCGGRGAFISPGPEGSFSSRMIWALPNPILMGDEIWIYYSGTNRDHDNIVDPAAEGHLTGIGRAVLRLDGFVSADACYEGGEIITPILQFEGNQLEINVDTGGGGSVRVEFQDAYRRPVEGYTKEEASFMCGNSVRMRVRWGKSSDVSKLAGKLIRIRFILRDCKLYAFQFTNT</sequence>
<reference evidence="1 2" key="1">
    <citation type="submission" date="2018-06" db="EMBL/GenBank/DDBJ databases">
        <title>Draft Genome Sequence of a Novel Marine Bacterium Related to the Verrucomicrobia.</title>
        <authorList>
            <person name="Vosseberg J."/>
            <person name="Martijn J."/>
            <person name="Ettema T.J.G."/>
        </authorList>
    </citation>
    <scope>NUCLEOTIDE SEQUENCE [LARGE SCALE GENOMIC DNA]</scope>
    <source>
        <strain evidence="1">TARA_B100001123</strain>
    </source>
</reference>